<feature type="signal peptide" evidence="7">
    <location>
        <begin position="1"/>
        <end position="21"/>
    </location>
</feature>
<dbReference type="GO" id="GO:0005886">
    <property type="term" value="C:plasma membrane"/>
    <property type="evidence" value="ECO:0007669"/>
    <property type="project" value="UniProtKB-SubCell"/>
</dbReference>
<evidence type="ECO:0000256" key="3">
    <source>
        <dbReference type="ARBA" id="ARBA00022448"/>
    </source>
</evidence>
<dbReference type="GO" id="GO:0030288">
    <property type="term" value="C:outer membrane-bounded periplasmic space"/>
    <property type="evidence" value="ECO:0007669"/>
    <property type="project" value="TreeGrafter"/>
</dbReference>
<keyword evidence="3" id="KW-0813">Transport</keyword>
<dbReference type="InterPro" id="IPR002491">
    <property type="entry name" value="ABC_transptr_periplasmic_BD"/>
</dbReference>
<keyword evidence="4 7" id="KW-0732">Signal</keyword>
<dbReference type="SUPFAM" id="SSF53807">
    <property type="entry name" value="Helical backbone' metal receptor"/>
    <property type="match status" value="1"/>
</dbReference>
<evidence type="ECO:0000256" key="5">
    <source>
        <dbReference type="ARBA" id="ARBA00023139"/>
    </source>
</evidence>
<gene>
    <name evidence="9" type="ORF">CON65_06335</name>
</gene>
<evidence type="ECO:0000256" key="1">
    <source>
        <dbReference type="ARBA" id="ARBA00004193"/>
    </source>
</evidence>
<evidence type="ECO:0000256" key="4">
    <source>
        <dbReference type="ARBA" id="ARBA00022729"/>
    </source>
</evidence>
<dbReference type="GO" id="GO:1901678">
    <property type="term" value="P:iron coordination entity transport"/>
    <property type="evidence" value="ECO:0007669"/>
    <property type="project" value="UniProtKB-ARBA"/>
</dbReference>
<organism evidence="9 10">
    <name type="scientific">Bacillus pseudomycoides</name>
    <dbReference type="NCBI Taxonomy" id="64104"/>
    <lineage>
        <taxon>Bacteria</taxon>
        <taxon>Bacillati</taxon>
        <taxon>Bacillota</taxon>
        <taxon>Bacilli</taxon>
        <taxon>Bacillales</taxon>
        <taxon>Bacillaceae</taxon>
        <taxon>Bacillus</taxon>
        <taxon>Bacillus cereus group</taxon>
    </lineage>
</organism>
<dbReference type="Gene3D" id="3.40.50.1980">
    <property type="entry name" value="Nitrogenase molybdenum iron protein domain"/>
    <property type="match status" value="2"/>
</dbReference>
<evidence type="ECO:0000256" key="6">
    <source>
        <dbReference type="ARBA" id="ARBA00023288"/>
    </source>
</evidence>
<name>A0AA91ZUK7_9BACI</name>
<reference evidence="9 10" key="1">
    <citation type="submission" date="2017-09" db="EMBL/GenBank/DDBJ databases">
        <title>Large-scale bioinformatics analysis of Bacillus genomes uncovers conserved roles of natural products in bacterial physiology.</title>
        <authorList>
            <consortium name="Agbiome Team Llc"/>
            <person name="Bleich R.M."/>
            <person name="Grubbs K.J."/>
            <person name="Santa Maria K.C."/>
            <person name="Allen S.E."/>
            <person name="Farag S."/>
            <person name="Shank E.A."/>
            <person name="Bowers A."/>
        </authorList>
    </citation>
    <scope>NUCLEOTIDE SEQUENCE [LARGE SCALE GENOMIC DNA]</scope>
    <source>
        <strain evidence="9 10">AFS092012</strain>
    </source>
</reference>
<comment type="caution">
    <text evidence="9">The sequence shown here is derived from an EMBL/GenBank/DDBJ whole genome shotgun (WGS) entry which is preliminary data.</text>
</comment>
<dbReference type="PANTHER" id="PTHR30532:SF21">
    <property type="entry name" value="SIDEROPHORE-BINDING LIPOPROTEIN YFIY-RELATED"/>
    <property type="match status" value="1"/>
</dbReference>
<comment type="similarity">
    <text evidence="2">Belongs to the bacterial solute-binding protein 8 family.</text>
</comment>
<evidence type="ECO:0000259" key="8">
    <source>
        <dbReference type="PROSITE" id="PS50983"/>
    </source>
</evidence>
<protein>
    <submittedName>
        <fullName evidence="9">Ferrichrome ABC transporter substrate-binding protein</fullName>
    </submittedName>
</protein>
<dbReference type="InterPro" id="IPR051313">
    <property type="entry name" value="Bact_iron-sidero_bind"/>
</dbReference>
<feature type="domain" description="Fe/B12 periplasmic-binding" evidence="8">
    <location>
        <begin position="56"/>
        <end position="313"/>
    </location>
</feature>
<comment type="subcellular location">
    <subcellularLocation>
        <location evidence="1">Cell membrane</location>
        <topology evidence="1">Lipid-anchor</topology>
    </subcellularLocation>
</comment>
<keyword evidence="6" id="KW-0449">Lipoprotein</keyword>
<evidence type="ECO:0000256" key="2">
    <source>
        <dbReference type="ARBA" id="ARBA00008814"/>
    </source>
</evidence>
<dbReference type="PROSITE" id="PS50983">
    <property type="entry name" value="FE_B12_PBP"/>
    <property type="match status" value="1"/>
</dbReference>
<accession>A0AA91ZUK7</accession>
<dbReference type="Pfam" id="PF01497">
    <property type="entry name" value="Peripla_BP_2"/>
    <property type="match status" value="1"/>
</dbReference>
<dbReference type="PANTHER" id="PTHR30532">
    <property type="entry name" value="IRON III DICITRATE-BINDING PERIPLASMIC PROTEIN"/>
    <property type="match status" value="1"/>
</dbReference>
<dbReference type="FunFam" id="3.40.50.1980:FF:000029">
    <property type="entry name" value="Ferrichrome ABC transporter substrate-binding protein"/>
    <property type="match status" value="1"/>
</dbReference>
<sequence length="313" mass="35212">MKRFKAALLAMVLVVTSVLFAACSSNKKEEKKADAKVEERTVQHAKGEIKIPANPKKIADLSGSTEELLIFGMKPIITANTTQEKIDAHIADKLKGVKPVGSAWGDQINIEAVAAAKPDLILVNNRQEKIYDQLSKIAPTVMLKTPLDQWRPKFEELGKIFDKEKETTAWLKKYDEKASKLHDKIIAKTGYAKFMEMAAYPNAFRVYGDYGYGSVIFKDLQLPAVQGTPTDKPLVQVQKEALIDYNPDYLFVFTTGDGSQRLKEFQEETIWKNMNAVKNNRVFTIKNEDLNKGYFPLGKEMVLDEVADFVLGK</sequence>
<keyword evidence="5" id="KW-0564">Palmitate</keyword>
<evidence type="ECO:0000256" key="7">
    <source>
        <dbReference type="SAM" id="SignalP"/>
    </source>
</evidence>
<evidence type="ECO:0000313" key="10">
    <source>
        <dbReference type="Proteomes" id="UP000221020"/>
    </source>
</evidence>
<evidence type="ECO:0000313" key="9">
    <source>
        <dbReference type="EMBL" id="PED83487.1"/>
    </source>
</evidence>
<dbReference type="RefSeq" id="WP_097897424.1">
    <property type="nucleotide sequence ID" value="NZ_NVOR01000015.1"/>
</dbReference>
<dbReference type="AlphaFoldDB" id="A0AA91ZUK7"/>
<feature type="chain" id="PRO_5041677679" evidence="7">
    <location>
        <begin position="22"/>
        <end position="313"/>
    </location>
</feature>
<dbReference type="EMBL" id="NVOR01000015">
    <property type="protein sequence ID" value="PED83487.1"/>
    <property type="molecule type" value="Genomic_DNA"/>
</dbReference>
<dbReference type="Proteomes" id="UP000221020">
    <property type="component" value="Unassembled WGS sequence"/>
</dbReference>
<dbReference type="PROSITE" id="PS51257">
    <property type="entry name" value="PROKAR_LIPOPROTEIN"/>
    <property type="match status" value="1"/>
</dbReference>
<proteinExistence type="inferred from homology"/>